<evidence type="ECO:0000256" key="3">
    <source>
        <dbReference type="ARBA" id="ARBA00022801"/>
    </source>
</evidence>
<dbReference type="AlphaFoldDB" id="A0A7M7JXX3"/>
<dbReference type="Pfam" id="PF00656">
    <property type="entry name" value="Peptidase_C14"/>
    <property type="match status" value="1"/>
</dbReference>
<evidence type="ECO:0000259" key="7">
    <source>
        <dbReference type="PROSITE" id="PS50207"/>
    </source>
</evidence>
<dbReference type="PROSITE" id="PS01122">
    <property type="entry name" value="CASPASE_CYS"/>
    <property type="match status" value="1"/>
</dbReference>
<keyword evidence="2" id="KW-0645">Protease</keyword>
<proteinExistence type="inferred from homology"/>
<dbReference type="GeneID" id="111249074"/>
<evidence type="ECO:0000313" key="10">
    <source>
        <dbReference type="Proteomes" id="UP000594260"/>
    </source>
</evidence>
<comment type="similarity">
    <text evidence="1 6">Belongs to the peptidase C14A family.</text>
</comment>
<accession>A0A7M7JXX3</accession>
<dbReference type="CDD" id="cd00032">
    <property type="entry name" value="CASc"/>
    <property type="match status" value="1"/>
</dbReference>
<keyword evidence="3" id="KW-0378">Hydrolase</keyword>
<dbReference type="GO" id="GO:0006508">
    <property type="term" value="P:proteolysis"/>
    <property type="evidence" value="ECO:0007669"/>
    <property type="project" value="UniProtKB-KW"/>
</dbReference>
<evidence type="ECO:0000259" key="8">
    <source>
        <dbReference type="PROSITE" id="PS50208"/>
    </source>
</evidence>
<dbReference type="PANTHER" id="PTHR10454:SF210">
    <property type="entry name" value="CASPASE-2"/>
    <property type="match status" value="1"/>
</dbReference>
<evidence type="ECO:0000256" key="6">
    <source>
        <dbReference type="RuleBase" id="RU003971"/>
    </source>
</evidence>
<dbReference type="InterPro" id="IPR015917">
    <property type="entry name" value="Pept_C14A"/>
</dbReference>
<dbReference type="InterPro" id="IPR016129">
    <property type="entry name" value="Caspase_his_AS"/>
</dbReference>
<sequence length="286" mass="32234">MHYRSQDEEKMDANENLVSAPMTQAERPLNQNLFTLEPYPLTYPKMGRCIIVNQKFFAPSTNLDTRHGTDEDVRSLAWSFTRLHFQVDVIHNRTVNQLRTLISDLSTFDHTRYSSFVLCVLSHGDRGFIYGHDGKLLLKEVLEAFSPDRCPSLKGKPKLFIIQACRGQQEDEGVAIQVKKKGIKDQLDATATPTLPEDFVLACAAADGYVSYRDSSTGTPFIQKLCRVLDSSDVASSHILEILTRVSRALSIEFGNDSRTKQSATVTSNLNKLFYLKPRPQTSRIT</sequence>
<keyword evidence="10" id="KW-1185">Reference proteome</keyword>
<keyword evidence="5" id="KW-0865">Zymogen</keyword>
<name>A0A7M7JXX3_VARDE</name>
<organism evidence="9 10">
    <name type="scientific">Varroa destructor</name>
    <name type="common">Honeybee mite</name>
    <dbReference type="NCBI Taxonomy" id="109461"/>
    <lineage>
        <taxon>Eukaryota</taxon>
        <taxon>Metazoa</taxon>
        <taxon>Ecdysozoa</taxon>
        <taxon>Arthropoda</taxon>
        <taxon>Chelicerata</taxon>
        <taxon>Arachnida</taxon>
        <taxon>Acari</taxon>
        <taxon>Parasitiformes</taxon>
        <taxon>Mesostigmata</taxon>
        <taxon>Gamasina</taxon>
        <taxon>Dermanyssoidea</taxon>
        <taxon>Varroidae</taxon>
        <taxon>Varroa</taxon>
    </lineage>
</organism>
<protein>
    <submittedName>
        <fullName evidence="9">Uncharacterized protein</fullName>
    </submittedName>
</protein>
<feature type="domain" description="Caspase family p20" evidence="8">
    <location>
        <begin position="45"/>
        <end position="169"/>
    </location>
</feature>
<dbReference type="SUPFAM" id="SSF52129">
    <property type="entry name" value="Caspase-like"/>
    <property type="match status" value="1"/>
</dbReference>
<dbReference type="PANTHER" id="PTHR10454">
    <property type="entry name" value="CASPASE"/>
    <property type="match status" value="1"/>
</dbReference>
<dbReference type="PROSITE" id="PS01121">
    <property type="entry name" value="CASPASE_HIS"/>
    <property type="match status" value="1"/>
</dbReference>
<feature type="domain" description="Caspase family p10" evidence="7">
    <location>
        <begin position="198"/>
        <end position="278"/>
    </location>
</feature>
<evidence type="ECO:0000256" key="5">
    <source>
        <dbReference type="ARBA" id="ARBA00023145"/>
    </source>
</evidence>
<dbReference type="InterPro" id="IPR029030">
    <property type="entry name" value="Caspase-like_dom_sf"/>
</dbReference>
<dbReference type="GO" id="GO:0004197">
    <property type="term" value="F:cysteine-type endopeptidase activity"/>
    <property type="evidence" value="ECO:0007669"/>
    <property type="project" value="InterPro"/>
</dbReference>
<dbReference type="InterPro" id="IPR011600">
    <property type="entry name" value="Pept_C14_caspase"/>
</dbReference>
<dbReference type="PROSITE" id="PS50207">
    <property type="entry name" value="CASPASE_P10"/>
    <property type="match status" value="1"/>
</dbReference>
<evidence type="ECO:0000256" key="2">
    <source>
        <dbReference type="ARBA" id="ARBA00022670"/>
    </source>
</evidence>
<reference evidence="9" key="1">
    <citation type="submission" date="2021-01" db="UniProtKB">
        <authorList>
            <consortium name="EnsemblMetazoa"/>
        </authorList>
    </citation>
    <scope>IDENTIFICATION</scope>
</reference>
<dbReference type="RefSeq" id="XP_022658145.1">
    <property type="nucleotide sequence ID" value="XM_022802410.1"/>
</dbReference>
<dbReference type="Gene3D" id="3.40.50.1460">
    <property type="match status" value="1"/>
</dbReference>
<dbReference type="InterPro" id="IPR002398">
    <property type="entry name" value="Pept_C14"/>
</dbReference>
<dbReference type="SMART" id="SM00115">
    <property type="entry name" value="CASc"/>
    <property type="match status" value="1"/>
</dbReference>
<dbReference type="PRINTS" id="PR00376">
    <property type="entry name" value="IL1BCENZYME"/>
</dbReference>
<keyword evidence="4" id="KW-0788">Thiol protease</keyword>
<dbReference type="PROSITE" id="PS50208">
    <property type="entry name" value="CASPASE_P20"/>
    <property type="match status" value="1"/>
</dbReference>
<dbReference type="EnsemblMetazoa" id="XM_022802410">
    <property type="protein sequence ID" value="XP_022658145"/>
    <property type="gene ID" value="LOC111249074"/>
</dbReference>
<evidence type="ECO:0000313" key="9">
    <source>
        <dbReference type="EnsemblMetazoa" id="XP_022658145"/>
    </source>
</evidence>
<dbReference type="InterPro" id="IPR033139">
    <property type="entry name" value="Caspase_cys_AS"/>
</dbReference>
<dbReference type="InterPro" id="IPR001309">
    <property type="entry name" value="Pept_C14_p20"/>
</dbReference>
<evidence type="ECO:0000256" key="4">
    <source>
        <dbReference type="ARBA" id="ARBA00022807"/>
    </source>
</evidence>
<dbReference type="InterPro" id="IPR002138">
    <property type="entry name" value="Pept_C14_p10"/>
</dbReference>
<evidence type="ECO:0000256" key="1">
    <source>
        <dbReference type="ARBA" id="ARBA00010134"/>
    </source>
</evidence>
<dbReference type="Proteomes" id="UP000594260">
    <property type="component" value="Unplaced"/>
</dbReference>